<dbReference type="Proteomes" id="UP001281003">
    <property type="component" value="Unassembled WGS sequence"/>
</dbReference>
<reference evidence="2" key="1">
    <citation type="journal article" date="2023" name="Mol. Phylogenet. Evol.">
        <title>Genome-scale phylogeny and comparative genomics of the fungal order Sordariales.</title>
        <authorList>
            <person name="Hensen N."/>
            <person name="Bonometti L."/>
            <person name="Westerberg I."/>
            <person name="Brannstrom I.O."/>
            <person name="Guillou S."/>
            <person name="Cros-Aarteil S."/>
            <person name="Calhoun S."/>
            <person name="Haridas S."/>
            <person name="Kuo A."/>
            <person name="Mondo S."/>
            <person name="Pangilinan J."/>
            <person name="Riley R."/>
            <person name="LaButti K."/>
            <person name="Andreopoulos B."/>
            <person name="Lipzen A."/>
            <person name="Chen C."/>
            <person name="Yan M."/>
            <person name="Daum C."/>
            <person name="Ng V."/>
            <person name="Clum A."/>
            <person name="Steindorff A."/>
            <person name="Ohm R.A."/>
            <person name="Martin F."/>
            <person name="Silar P."/>
            <person name="Natvig D.O."/>
            <person name="Lalanne C."/>
            <person name="Gautier V."/>
            <person name="Ament-Velasquez S.L."/>
            <person name="Kruys A."/>
            <person name="Hutchinson M.I."/>
            <person name="Powell A.J."/>
            <person name="Barry K."/>
            <person name="Miller A.N."/>
            <person name="Grigoriev I.V."/>
            <person name="Debuchy R."/>
            <person name="Gladieux P."/>
            <person name="Hiltunen Thoren M."/>
            <person name="Johannesson H."/>
        </authorList>
    </citation>
    <scope>NUCLEOTIDE SEQUENCE</scope>
    <source>
        <strain evidence="2">FGSC 1904</strain>
    </source>
</reference>
<name>A0AAE0NVN4_SORBR</name>
<proteinExistence type="predicted"/>
<sequence>MAAQNPNMGSAQADPHHVHQEENLAQQIAVHLHYIEEYEPNLSSIRDRIRLETAVLLARDTTTPERRREEAVEKLDRLLWNEGVYHTRVENLVAALEAAVAAAAAAGVQVPASSRRRARELLAGRRERELANVRRERQLANVRAVVWKMGGFQVRKRELRRTLEGLERIMRREADRWMRSDGDADTRNEAMRRLFKVKSEEASCRNRLRNVEFEERVERLSWVVDDEGVWGRHDMEEDDMEEDDMEEDDMEEDDMEEDDMEEDDMEEDDMEEDDMEEDDMEEDDMEEDDMVEDEMEEDDEDDDEDDYEDDDEDDYEDDDDDDDGGDE</sequence>
<evidence type="ECO:0000256" key="1">
    <source>
        <dbReference type="SAM" id="MobiDB-lite"/>
    </source>
</evidence>
<dbReference type="AlphaFoldDB" id="A0AAE0NVN4"/>
<evidence type="ECO:0000313" key="2">
    <source>
        <dbReference type="EMBL" id="KAK3388573.1"/>
    </source>
</evidence>
<keyword evidence="3" id="KW-1185">Reference proteome</keyword>
<comment type="caution">
    <text evidence="2">The sequence shown here is derived from an EMBL/GenBank/DDBJ whole genome shotgun (WGS) entry which is preliminary data.</text>
</comment>
<dbReference type="EMBL" id="JAUTDP010000015">
    <property type="protein sequence ID" value="KAK3388573.1"/>
    <property type="molecule type" value="Genomic_DNA"/>
</dbReference>
<feature type="region of interest" description="Disordered" evidence="1">
    <location>
        <begin position="231"/>
        <end position="327"/>
    </location>
</feature>
<reference evidence="2" key="2">
    <citation type="submission" date="2023-07" db="EMBL/GenBank/DDBJ databases">
        <authorList>
            <consortium name="Lawrence Berkeley National Laboratory"/>
            <person name="Haridas S."/>
            <person name="Hensen N."/>
            <person name="Bonometti L."/>
            <person name="Westerberg I."/>
            <person name="Brannstrom I.O."/>
            <person name="Guillou S."/>
            <person name="Cros-Aarteil S."/>
            <person name="Calhoun S."/>
            <person name="Kuo A."/>
            <person name="Mondo S."/>
            <person name="Pangilinan J."/>
            <person name="Riley R."/>
            <person name="LaButti K."/>
            <person name="Andreopoulos B."/>
            <person name="Lipzen A."/>
            <person name="Chen C."/>
            <person name="Yanf M."/>
            <person name="Daum C."/>
            <person name="Ng V."/>
            <person name="Clum A."/>
            <person name="Steindorff A."/>
            <person name="Ohm R."/>
            <person name="Martin F."/>
            <person name="Silar P."/>
            <person name="Natvig D."/>
            <person name="Lalanne C."/>
            <person name="Gautier V."/>
            <person name="Ament-velasquez S.L."/>
            <person name="Kruys A."/>
            <person name="Hutchinson M.I."/>
            <person name="Powell A.J."/>
            <person name="Barry K."/>
            <person name="Miller A.N."/>
            <person name="Grigoriev I.V."/>
            <person name="Debuchy R."/>
            <person name="Gladieux P."/>
            <person name="Thoren M.H."/>
            <person name="Johannesson H."/>
        </authorList>
    </citation>
    <scope>NUCLEOTIDE SEQUENCE</scope>
    <source>
        <strain evidence="2">FGSC 1904</strain>
    </source>
</reference>
<feature type="compositionally biased region" description="Acidic residues" evidence="1">
    <location>
        <begin position="236"/>
        <end position="327"/>
    </location>
</feature>
<evidence type="ECO:0000313" key="3">
    <source>
        <dbReference type="Proteomes" id="UP001281003"/>
    </source>
</evidence>
<organism evidence="2 3">
    <name type="scientific">Sordaria brevicollis</name>
    <dbReference type="NCBI Taxonomy" id="83679"/>
    <lineage>
        <taxon>Eukaryota</taxon>
        <taxon>Fungi</taxon>
        <taxon>Dikarya</taxon>
        <taxon>Ascomycota</taxon>
        <taxon>Pezizomycotina</taxon>
        <taxon>Sordariomycetes</taxon>
        <taxon>Sordariomycetidae</taxon>
        <taxon>Sordariales</taxon>
        <taxon>Sordariaceae</taxon>
        <taxon>Sordaria</taxon>
    </lineage>
</organism>
<gene>
    <name evidence="2" type="ORF">B0T20DRAFT_397565</name>
</gene>
<protein>
    <submittedName>
        <fullName evidence="2">Uncharacterized protein</fullName>
    </submittedName>
</protein>
<accession>A0AAE0NVN4</accession>